<name>S7RRB5_GLOTA</name>
<keyword evidence="3" id="KW-1185">Reference proteome</keyword>
<dbReference type="GeneID" id="19301579"/>
<dbReference type="OrthoDB" id="6359816at2759"/>
<proteinExistence type="predicted"/>
<reference evidence="2 3" key="1">
    <citation type="journal article" date="2012" name="Science">
        <title>The Paleozoic origin of enzymatic lignin decomposition reconstructed from 31 fungal genomes.</title>
        <authorList>
            <person name="Floudas D."/>
            <person name="Binder M."/>
            <person name="Riley R."/>
            <person name="Barry K."/>
            <person name="Blanchette R.A."/>
            <person name="Henrissat B."/>
            <person name="Martinez A.T."/>
            <person name="Otillar R."/>
            <person name="Spatafora J.W."/>
            <person name="Yadav J.S."/>
            <person name="Aerts A."/>
            <person name="Benoit I."/>
            <person name="Boyd A."/>
            <person name="Carlson A."/>
            <person name="Copeland A."/>
            <person name="Coutinho P.M."/>
            <person name="de Vries R.P."/>
            <person name="Ferreira P."/>
            <person name="Findley K."/>
            <person name="Foster B."/>
            <person name="Gaskell J."/>
            <person name="Glotzer D."/>
            <person name="Gorecki P."/>
            <person name="Heitman J."/>
            <person name="Hesse C."/>
            <person name="Hori C."/>
            <person name="Igarashi K."/>
            <person name="Jurgens J.A."/>
            <person name="Kallen N."/>
            <person name="Kersten P."/>
            <person name="Kohler A."/>
            <person name="Kuees U."/>
            <person name="Kumar T.K.A."/>
            <person name="Kuo A."/>
            <person name="LaButti K."/>
            <person name="Larrondo L.F."/>
            <person name="Lindquist E."/>
            <person name="Ling A."/>
            <person name="Lombard V."/>
            <person name="Lucas S."/>
            <person name="Lundell T."/>
            <person name="Martin R."/>
            <person name="McLaughlin D.J."/>
            <person name="Morgenstern I."/>
            <person name="Morin E."/>
            <person name="Murat C."/>
            <person name="Nagy L.G."/>
            <person name="Nolan M."/>
            <person name="Ohm R.A."/>
            <person name="Patyshakuliyeva A."/>
            <person name="Rokas A."/>
            <person name="Ruiz-Duenas F.J."/>
            <person name="Sabat G."/>
            <person name="Salamov A."/>
            <person name="Samejima M."/>
            <person name="Schmutz J."/>
            <person name="Slot J.C."/>
            <person name="St John F."/>
            <person name="Stenlid J."/>
            <person name="Sun H."/>
            <person name="Sun S."/>
            <person name="Syed K."/>
            <person name="Tsang A."/>
            <person name="Wiebenga A."/>
            <person name="Young D."/>
            <person name="Pisabarro A."/>
            <person name="Eastwood D.C."/>
            <person name="Martin F."/>
            <person name="Cullen D."/>
            <person name="Grigoriev I.V."/>
            <person name="Hibbett D.S."/>
        </authorList>
    </citation>
    <scope>NUCLEOTIDE SEQUENCE [LARGE SCALE GENOMIC DNA]</scope>
    <source>
        <strain evidence="2 3">ATCC 11539</strain>
    </source>
</reference>
<evidence type="ECO:0008006" key="4">
    <source>
        <dbReference type="Google" id="ProtNLM"/>
    </source>
</evidence>
<dbReference type="RefSeq" id="XP_007864317.1">
    <property type="nucleotide sequence ID" value="XM_007866126.1"/>
</dbReference>
<accession>S7RRB5</accession>
<dbReference type="PANTHER" id="PTHR24413">
    <property type="entry name" value="SPECKLE-TYPE POZ PROTEIN"/>
    <property type="match status" value="1"/>
</dbReference>
<dbReference type="KEGG" id="gtr:GLOTRDRAFT_127547"/>
<dbReference type="Proteomes" id="UP000030669">
    <property type="component" value="Unassembled WGS sequence"/>
</dbReference>
<feature type="region of interest" description="Disordered" evidence="1">
    <location>
        <begin position="213"/>
        <end position="258"/>
    </location>
</feature>
<evidence type="ECO:0000313" key="2">
    <source>
        <dbReference type="EMBL" id="EPQ57175.1"/>
    </source>
</evidence>
<dbReference type="HOGENOM" id="CLU_033181_0_0_1"/>
<dbReference type="EMBL" id="KB469299">
    <property type="protein sequence ID" value="EPQ57175.1"/>
    <property type="molecule type" value="Genomic_DNA"/>
</dbReference>
<dbReference type="eggNOG" id="ENOG502SSGC">
    <property type="taxonomic scope" value="Eukaryota"/>
</dbReference>
<sequence length="366" mass="41053">MDRDSNPTAIGNEVAYSDARDLGWRFGIARNWSTKAFSFHFDGTRVRAGRTLSISVDVHEPWTRRAGHHEDVNVSVVQEKPLPNYTTELYQLGSFSWKQHNQAWQCTVTFTMMETICMDTFRVHEKMRSTLTKSLSDGRVIDTRFFAYSQRLRSGQVGAPLPIFVNSALLKDRSSYFHTLLCGEGYAESSLEKLDSQFPSTEESAVEEFEYESDSDLLEPPDVNDFPADEPSDVNPQEQVDSGAIGGLQRDNSSASSRGVTWGRSVVIKDVAYTTLKALIFYLYTGEINFAPLNSEKPSAIPRSVQDVDDVSPPQCSPKSMYRLADKIDLPELKTLSAEAILGSLSEKNIIEEVFSKFTSRYVVFG</sequence>
<dbReference type="SUPFAM" id="SSF54695">
    <property type="entry name" value="POZ domain"/>
    <property type="match status" value="1"/>
</dbReference>
<gene>
    <name evidence="2" type="ORF">GLOTRDRAFT_127547</name>
</gene>
<organism evidence="2 3">
    <name type="scientific">Gloeophyllum trabeum (strain ATCC 11539 / FP-39264 / Madison 617)</name>
    <name type="common">Brown rot fungus</name>
    <dbReference type="NCBI Taxonomy" id="670483"/>
    <lineage>
        <taxon>Eukaryota</taxon>
        <taxon>Fungi</taxon>
        <taxon>Dikarya</taxon>
        <taxon>Basidiomycota</taxon>
        <taxon>Agaricomycotina</taxon>
        <taxon>Agaricomycetes</taxon>
        <taxon>Gloeophyllales</taxon>
        <taxon>Gloeophyllaceae</taxon>
        <taxon>Gloeophyllum</taxon>
    </lineage>
</organism>
<dbReference type="Gene3D" id="3.30.710.10">
    <property type="entry name" value="Potassium Channel Kv1.1, Chain A"/>
    <property type="match status" value="1"/>
</dbReference>
<dbReference type="InterPro" id="IPR011333">
    <property type="entry name" value="SKP1/BTB/POZ_sf"/>
</dbReference>
<evidence type="ECO:0000313" key="3">
    <source>
        <dbReference type="Proteomes" id="UP000030669"/>
    </source>
</evidence>
<evidence type="ECO:0000256" key="1">
    <source>
        <dbReference type="SAM" id="MobiDB-lite"/>
    </source>
</evidence>
<protein>
    <recommendedName>
        <fullName evidence="4">BTB domain-containing protein</fullName>
    </recommendedName>
</protein>
<dbReference type="OMA" id="NGHENAI"/>
<dbReference type="AlphaFoldDB" id="S7RRB5"/>